<proteinExistence type="predicted"/>
<evidence type="ECO:0000313" key="8">
    <source>
        <dbReference type="Proteomes" id="UP001596016"/>
    </source>
</evidence>
<feature type="transmembrane region" description="Helical" evidence="5">
    <location>
        <begin position="361"/>
        <end position="379"/>
    </location>
</feature>
<keyword evidence="4 5" id="KW-0472">Membrane</keyword>
<dbReference type="Pfam" id="PF00916">
    <property type="entry name" value="Sulfate_transp"/>
    <property type="match status" value="1"/>
</dbReference>
<comment type="caution">
    <text evidence="7">The sequence shown here is derived from an EMBL/GenBank/DDBJ whole genome shotgun (WGS) entry which is preliminary data.</text>
</comment>
<feature type="transmembrane region" description="Helical" evidence="5">
    <location>
        <begin position="114"/>
        <end position="134"/>
    </location>
</feature>
<feature type="transmembrane region" description="Helical" evidence="5">
    <location>
        <begin position="182"/>
        <end position="208"/>
    </location>
</feature>
<feature type="transmembrane region" description="Helical" evidence="5">
    <location>
        <begin position="141"/>
        <end position="162"/>
    </location>
</feature>
<dbReference type="PANTHER" id="PTHR11814">
    <property type="entry name" value="SULFATE TRANSPORTER"/>
    <property type="match status" value="1"/>
</dbReference>
<dbReference type="InterPro" id="IPR002645">
    <property type="entry name" value="STAS_dom"/>
</dbReference>
<dbReference type="InterPro" id="IPR036513">
    <property type="entry name" value="STAS_dom_sf"/>
</dbReference>
<dbReference type="CDD" id="cd07042">
    <property type="entry name" value="STAS_SulP_like_sulfate_transporter"/>
    <property type="match status" value="1"/>
</dbReference>
<accession>A0ABW0GV11</accession>
<evidence type="ECO:0000313" key="7">
    <source>
        <dbReference type="EMBL" id="MFC5385076.1"/>
    </source>
</evidence>
<dbReference type="Pfam" id="PF01740">
    <property type="entry name" value="STAS"/>
    <property type="match status" value="1"/>
</dbReference>
<dbReference type="RefSeq" id="WP_378227937.1">
    <property type="nucleotide sequence ID" value="NZ_JBHSLL010000012.1"/>
</dbReference>
<dbReference type="InterPro" id="IPR001902">
    <property type="entry name" value="SLC26A/SulP_fam"/>
</dbReference>
<keyword evidence="2 5" id="KW-0812">Transmembrane</keyword>
<gene>
    <name evidence="7" type="ORF">ACFPLB_03750</name>
</gene>
<evidence type="ECO:0000256" key="1">
    <source>
        <dbReference type="ARBA" id="ARBA00004141"/>
    </source>
</evidence>
<reference evidence="8" key="1">
    <citation type="journal article" date="2019" name="Int. J. Syst. Evol. Microbiol.">
        <title>The Global Catalogue of Microorganisms (GCM) 10K type strain sequencing project: providing services to taxonomists for standard genome sequencing and annotation.</title>
        <authorList>
            <consortium name="The Broad Institute Genomics Platform"/>
            <consortium name="The Broad Institute Genome Sequencing Center for Infectious Disease"/>
            <person name="Wu L."/>
            <person name="Ma J."/>
        </authorList>
    </citation>
    <scope>NUCLEOTIDE SEQUENCE [LARGE SCALE GENOMIC DNA]</scope>
    <source>
        <strain evidence="8">CGMCC 4.1415</strain>
    </source>
</reference>
<evidence type="ECO:0000256" key="5">
    <source>
        <dbReference type="SAM" id="Phobius"/>
    </source>
</evidence>
<feature type="transmembrane region" description="Helical" evidence="5">
    <location>
        <begin position="220"/>
        <end position="243"/>
    </location>
</feature>
<dbReference type="InterPro" id="IPR011547">
    <property type="entry name" value="SLC26A/SulP_dom"/>
</dbReference>
<keyword evidence="3 5" id="KW-1133">Transmembrane helix</keyword>
<evidence type="ECO:0000256" key="3">
    <source>
        <dbReference type="ARBA" id="ARBA00022989"/>
    </source>
</evidence>
<dbReference type="EMBL" id="JBHSLL010000012">
    <property type="protein sequence ID" value="MFC5385076.1"/>
    <property type="molecule type" value="Genomic_DNA"/>
</dbReference>
<evidence type="ECO:0000259" key="6">
    <source>
        <dbReference type="PROSITE" id="PS50801"/>
    </source>
</evidence>
<evidence type="ECO:0000256" key="4">
    <source>
        <dbReference type="ARBA" id="ARBA00023136"/>
    </source>
</evidence>
<evidence type="ECO:0000256" key="2">
    <source>
        <dbReference type="ARBA" id="ARBA00022692"/>
    </source>
</evidence>
<sequence>MTENSRARPDSASAEPTFRELFTPKLITVLREGYDLSRFKADAIAGLTVAIVALPLSMAIAIASGVGPEKGLFTAIIGGFLISLLGGSRFQIGGPAGAFIILVAATVSRQGVDGLILATLLSGVMLAVAGWLRLGTYIKFIPYPVTVGFTAGIAIIIFASQLTDLFGLTLSQQEPGDLIPKLKMLLSVAPTVNPAAVMIAVLTIGIIVGLKRWRPSWPGMLIAVTLASIMAGGFSVETIGTRFGGIPSMLPAPALPAMSMAKVWAVLPDAVAFTLLGAIESLLSAVVADGMTGRRHRSNCELVAQGAANIGSALFGGICVTGTIARTATNVRAGAHGPVAGMLHALFLLAFMLLAAPLASYIPLAALAGVLAVVAWNMIERPAFKALILSSRGDAAVLLITFALVVFRDLTTGIVVGFALGSLLFIGRMAKAIEINAEAPLVADDVADDSNGGRTAYDVETATDPDIVVYRISGAFFFGAAATVGSVLDRIAETPKIFILDCSAIPLMDSTAANVLESVAHKAARQGVLFYIAGASPKMRKLLTTHGVKPPLAHYRATVASAKTHARAQSRQQEQQAAQ</sequence>
<organism evidence="7 8">
    <name type="scientific">Aquamicrobium segne</name>
    <dbReference type="NCBI Taxonomy" id="469547"/>
    <lineage>
        <taxon>Bacteria</taxon>
        <taxon>Pseudomonadati</taxon>
        <taxon>Pseudomonadota</taxon>
        <taxon>Alphaproteobacteria</taxon>
        <taxon>Hyphomicrobiales</taxon>
        <taxon>Phyllobacteriaceae</taxon>
        <taxon>Aquamicrobium</taxon>
    </lineage>
</organism>
<keyword evidence="8" id="KW-1185">Reference proteome</keyword>
<feature type="transmembrane region" description="Helical" evidence="5">
    <location>
        <begin position="44"/>
        <end position="65"/>
    </location>
</feature>
<feature type="transmembrane region" description="Helical" evidence="5">
    <location>
        <begin position="263"/>
        <end position="288"/>
    </location>
</feature>
<name>A0ABW0GV11_9HYPH</name>
<dbReference type="PROSITE" id="PS50801">
    <property type="entry name" value="STAS"/>
    <property type="match status" value="1"/>
</dbReference>
<comment type="subcellular location">
    <subcellularLocation>
        <location evidence="1">Membrane</location>
        <topology evidence="1">Multi-pass membrane protein</topology>
    </subcellularLocation>
</comment>
<dbReference type="Gene3D" id="3.30.750.24">
    <property type="entry name" value="STAS domain"/>
    <property type="match status" value="1"/>
</dbReference>
<protein>
    <submittedName>
        <fullName evidence="7">SulP family inorganic anion transporter</fullName>
    </submittedName>
</protein>
<feature type="transmembrane region" description="Helical" evidence="5">
    <location>
        <begin position="71"/>
        <end position="87"/>
    </location>
</feature>
<dbReference type="Proteomes" id="UP001596016">
    <property type="component" value="Unassembled WGS sequence"/>
</dbReference>
<dbReference type="SUPFAM" id="SSF52091">
    <property type="entry name" value="SpoIIaa-like"/>
    <property type="match status" value="1"/>
</dbReference>
<feature type="domain" description="STAS" evidence="6">
    <location>
        <begin position="457"/>
        <end position="566"/>
    </location>
</feature>